<proteinExistence type="predicted"/>
<evidence type="ECO:0000313" key="8">
    <source>
        <dbReference type="Proteomes" id="UP000734854"/>
    </source>
</evidence>
<accession>A0A8J5FR76</accession>
<dbReference type="EMBL" id="JACMSC010000013">
    <property type="protein sequence ID" value="KAG6494383.1"/>
    <property type="molecule type" value="Genomic_DNA"/>
</dbReference>
<gene>
    <name evidence="7" type="ORF">ZIOFF_049408</name>
</gene>
<keyword evidence="8" id="KW-1185">Reference proteome</keyword>
<dbReference type="Gene3D" id="4.10.1100.10">
    <property type="entry name" value="Transcription factor, SBP-box domain"/>
    <property type="match status" value="1"/>
</dbReference>
<dbReference type="InterPro" id="IPR036893">
    <property type="entry name" value="SBP_sf"/>
</dbReference>
<name>A0A8J5FR76_ZINOF</name>
<dbReference type="InterPro" id="IPR044817">
    <property type="entry name" value="SBP-like"/>
</dbReference>
<dbReference type="Pfam" id="PF03110">
    <property type="entry name" value="SBP"/>
    <property type="match status" value="1"/>
</dbReference>
<keyword evidence="2 4" id="KW-0863">Zinc-finger</keyword>
<dbReference type="InterPro" id="IPR004333">
    <property type="entry name" value="SBP_dom"/>
</dbReference>
<reference evidence="7 8" key="1">
    <citation type="submission" date="2020-08" db="EMBL/GenBank/DDBJ databases">
        <title>Plant Genome Project.</title>
        <authorList>
            <person name="Zhang R.-G."/>
        </authorList>
    </citation>
    <scope>NUCLEOTIDE SEQUENCE [LARGE SCALE GENOMIC DNA]</scope>
    <source>
        <tissue evidence="7">Rhizome</tissue>
    </source>
</reference>
<dbReference type="GO" id="GO:0008270">
    <property type="term" value="F:zinc ion binding"/>
    <property type="evidence" value="ECO:0007669"/>
    <property type="project" value="UniProtKB-KW"/>
</dbReference>
<evidence type="ECO:0000256" key="1">
    <source>
        <dbReference type="ARBA" id="ARBA00022723"/>
    </source>
</evidence>
<evidence type="ECO:0000256" key="2">
    <source>
        <dbReference type="ARBA" id="ARBA00022771"/>
    </source>
</evidence>
<keyword evidence="3" id="KW-0862">Zinc</keyword>
<dbReference type="AlphaFoldDB" id="A0A8J5FR76"/>
<dbReference type="PANTHER" id="PTHR31251:SF226">
    <property type="entry name" value="SQUAMOSA PROMOTER-BINDING-LIKE PROTEIN 6"/>
    <property type="match status" value="1"/>
</dbReference>
<evidence type="ECO:0000256" key="3">
    <source>
        <dbReference type="ARBA" id="ARBA00022833"/>
    </source>
</evidence>
<feature type="compositionally biased region" description="Polar residues" evidence="5">
    <location>
        <begin position="425"/>
        <end position="443"/>
    </location>
</feature>
<dbReference type="PROSITE" id="PS51141">
    <property type="entry name" value="ZF_SBP"/>
    <property type="match status" value="1"/>
</dbReference>
<feature type="region of interest" description="Disordered" evidence="5">
    <location>
        <begin position="285"/>
        <end position="309"/>
    </location>
</feature>
<protein>
    <recommendedName>
        <fullName evidence="6">SBP-type domain-containing protein</fullName>
    </recommendedName>
</protein>
<organism evidence="7 8">
    <name type="scientific">Zingiber officinale</name>
    <name type="common">Ginger</name>
    <name type="synonym">Amomum zingiber</name>
    <dbReference type="NCBI Taxonomy" id="94328"/>
    <lineage>
        <taxon>Eukaryota</taxon>
        <taxon>Viridiplantae</taxon>
        <taxon>Streptophyta</taxon>
        <taxon>Embryophyta</taxon>
        <taxon>Tracheophyta</taxon>
        <taxon>Spermatophyta</taxon>
        <taxon>Magnoliopsida</taxon>
        <taxon>Liliopsida</taxon>
        <taxon>Zingiberales</taxon>
        <taxon>Zingiberaceae</taxon>
        <taxon>Zingiber</taxon>
    </lineage>
</organism>
<evidence type="ECO:0000313" key="7">
    <source>
        <dbReference type="EMBL" id="KAG6494383.1"/>
    </source>
</evidence>
<feature type="region of interest" description="Disordered" evidence="5">
    <location>
        <begin position="420"/>
        <end position="443"/>
    </location>
</feature>
<feature type="compositionally biased region" description="Polar residues" evidence="5">
    <location>
        <begin position="294"/>
        <end position="304"/>
    </location>
</feature>
<dbReference type="SUPFAM" id="SSF103612">
    <property type="entry name" value="SBT domain"/>
    <property type="match status" value="1"/>
</dbReference>
<feature type="domain" description="SBP-type" evidence="6">
    <location>
        <begin position="177"/>
        <end position="247"/>
    </location>
</feature>
<evidence type="ECO:0000256" key="4">
    <source>
        <dbReference type="PROSITE-ProRule" id="PRU00470"/>
    </source>
</evidence>
<dbReference type="GO" id="GO:0005634">
    <property type="term" value="C:nucleus"/>
    <property type="evidence" value="ECO:0007669"/>
    <property type="project" value="InterPro"/>
</dbReference>
<dbReference type="PANTHER" id="PTHR31251">
    <property type="entry name" value="SQUAMOSA PROMOTER-BINDING-LIKE PROTEIN 4"/>
    <property type="match status" value="1"/>
</dbReference>
<evidence type="ECO:0000256" key="5">
    <source>
        <dbReference type="SAM" id="MobiDB-lite"/>
    </source>
</evidence>
<keyword evidence="1" id="KW-0479">Metal-binding</keyword>
<comment type="caution">
    <text evidence="7">The sequence shown here is derived from an EMBL/GenBank/DDBJ whole genome shotgun (WGS) entry which is preliminary data.</text>
</comment>
<dbReference type="Proteomes" id="UP000734854">
    <property type="component" value="Unassembled WGS sequence"/>
</dbReference>
<evidence type="ECO:0000259" key="6">
    <source>
        <dbReference type="PROSITE" id="PS51141"/>
    </source>
</evidence>
<sequence>MATSTLETMLALGLLARREGAREEKVTRGAVSVERVARVCEVDVKRTRRRTPVQWNWETLGLFNGEEAELSKPSKDPKSKHKSDIAIGTDYAYSMGMAVCSSSEVGDCSFQGSHSASADSSKAKKRIQEISRSVEGFLHNDRVVKSNTSDPCIGTGIENSTSSSYIISSICEKSMLSTYCQVEGCNIDLTTAKDYHRKHRVCEDHAKSPKVSVGGQECRFHALSEFDQKKRSCRKRLFYHNARRRKPQLGTTSCSSPTLPASLYDDGRQANRMFVRAPFSQMTTRASSIRDHSSSLQHTQTGESSMMKLSKTKGVKRQLIFPSSGLLFNGSAVSHDMSWLLASGVAAAEVPDQGLELNIAFRSDGAPDVHSAYSLLSTKSHTPPNRGTTSNAQFAYANNNNDAARPTLHAFNETKGLATSLPFEQPSSKTSFGTGFFDSSQPG</sequence>
<dbReference type="GO" id="GO:0003677">
    <property type="term" value="F:DNA binding"/>
    <property type="evidence" value="ECO:0007669"/>
    <property type="project" value="InterPro"/>
</dbReference>